<dbReference type="Gene3D" id="3.30.300.90">
    <property type="entry name" value="BolA-like"/>
    <property type="match status" value="1"/>
</dbReference>
<protein>
    <recommendedName>
        <fullName evidence="4">Bola-like protein</fullName>
    </recommendedName>
</protein>
<name>W4K2J6_HETIT</name>
<evidence type="ECO:0000313" key="3">
    <source>
        <dbReference type="Proteomes" id="UP000030671"/>
    </source>
</evidence>
<dbReference type="InParanoid" id="W4K2J6"/>
<dbReference type="SUPFAM" id="SSF82657">
    <property type="entry name" value="BolA-like"/>
    <property type="match status" value="1"/>
</dbReference>
<dbReference type="STRING" id="747525.W4K2J6"/>
<dbReference type="KEGG" id="hir:HETIRDRAFT_322563"/>
<organism evidence="2 3">
    <name type="scientific">Heterobasidion irregulare (strain TC 32-1)</name>
    <dbReference type="NCBI Taxonomy" id="747525"/>
    <lineage>
        <taxon>Eukaryota</taxon>
        <taxon>Fungi</taxon>
        <taxon>Dikarya</taxon>
        <taxon>Basidiomycota</taxon>
        <taxon>Agaricomycotina</taxon>
        <taxon>Agaricomycetes</taxon>
        <taxon>Russulales</taxon>
        <taxon>Bondarzewiaceae</taxon>
        <taxon>Heterobasidion</taxon>
        <taxon>Heterobasidion annosum species complex</taxon>
    </lineage>
</organism>
<gene>
    <name evidence="2" type="ORF">HETIRDRAFT_322563</name>
</gene>
<dbReference type="EMBL" id="KI925460">
    <property type="protein sequence ID" value="ETW79954.1"/>
    <property type="molecule type" value="Genomic_DNA"/>
</dbReference>
<evidence type="ECO:0000256" key="1">
    <source>
        <dbReference type="RuleBase" id="RU003860"/>
    </source>
</evidence>
<dbReference type="OrthoDB" id="4983at2759"/>
<dbReference type="InterPro" id="IPR036065">
    <property type="entry name" value="BolA-like_sf"/>
</dbReference>
<dbReference type="PANTHER" id="PTHR12735">
    <property type="entry name" value="BOLA-LIKE PROTEIN-RELATED"/>
    <property type="match status" value="1"/>
</dbReference>
<dbReference type="InterPro" id="IPR002634">
    <property type="entry name" value="BolA"/>
</dbReference>
<dbReference type="GO" id="GO:0006879">
    <property type="term" value="P:intracellular iron ion homeostasis"/>
    <property type="evidence" value="ECO:0007669"/>
    <property type="project" value="InterPro"/>
</dbReference>
<dbReference type="InterPro" id="IPR045115">
    <property type="entry name" value="BOL2"/>
</dbReference>
<dbReference type="GO" id="GO:0005634">
    <property type="term" value="C:nucleus"/>
    <property type="evidence" value="ECO:0007669"/>
    <property type="project" value="TreeGrafter"/>
</dbReference>
<accession>W4K2J6</accession>
<dbReference type="GO" id="GO:0051537">
    <property type="term" value="F:2 iron, 2 sulfur cluster binding"/>
    <property type="evidence" value="ECO:0007669"/>
    <property type="project" value="InterPro"/>
</dbReference>
<dbReference type="Pfam" id="PF01722">
    <property type="entry name" value="BolA"/>
    <property type="match status" value="1"/>
</dbReference>
<dbReference type="RefSeq" id="XP_009548482.1">
    <property type="nucleotide sequence ID" value="XM_009550187.1"/>
</dbReference>
<dbReference type="GO" id="GO:0051604">
    <property type="term" value="P:protein maturation"/>
    <property type="evidence" value="ECO:0007669"/>
    <property type="project" value="InterPro"/>
</dbReference>
<dbReference type="FunCoup" id="W4K2J6">
    <property type="interactions" value="312"/>
</dbReference>
<dbReference type="AlphaFoldDB" id="W4K2J6"/>
<dbReference type="eggNOG" id="KOG3348">
    <property type="taxonomic scope" value="Eukaryota"/>
</dbReference>
<evidence type="ECO:0000313" key="2">
    <source>
        <dbReference type="EMBL" id="ETW79954.1"/>
    </source>
</evidence>
<dbReference type="PANTHER" id="PTHR12735:SF27">
    <property type="entry name" value="BOLA-LIKE PROTEIN 2"/>
    <property type="match status" value="1"/>
</dbReference>
<dbReference type="PIRSF" id="PIRSF003113">
    <property type="entry name" value="BolA"/>
    <property type="match status" value="1"/>
</dbReference>
<evidence type="ECO:0008006" key="4">
    <source>
        <dbReference type="Google" id="ProtNLM"/>
    </source>
</evidence>
<comment type="similarity">
    <text evidence="1">Belongs to the BolA/IbaG family.</text>
</comment>
<dbReference type="Proteomes" id="UP000030671">
    <property type="component" value="Unassembled WGS sequence"/>
</dbReference>
<keyword evidence="3" id="KW-1185">Reference proteome</keyword>
<proteinExistence type="inferred from homology"/>
<dbReference type="HOGENOM" id="CLU_109462_4_0_1"/>
<reference evidence="2 3" key="1">
    <citation type="journal article" date="2012" name="New Phytol.">
        <title>Insight into trade-off between wood decay and parasitism from the genome of a fungal forest pathogen.</title>
        <authorList>
            <person name="Olson A."/>
            <person name="Aerts A."/>
            <person name="Asiegbu F."/>
            <person name="Belbahri L."/>
            <person name="Bouzid O."/>
            <person name="Broberg A."/>
            <person name="Canback B."/>
            <person name="Coutinho P.M."/>
            <person name="Cullen D."/>
            <person name="Dalman K."/>
            <person name="Deflorio G."/>
            <person name="van Diepen L.T."/>
            <person name="Dunand C."/>
            <person name="Duplessis S."/>
            <person name="Durling M."/>
            <person name="Gonthier P."/>
            <person name="Grimwood J."/>
            <person name="Fossdal C.G."/>
            <person name="Hansson D."/>
            <person name="Henrissat B."/>
            <person name="Hietala A."/>
            <person name="Himmelstrand K."/>
            <person name="Hoffmeister D."/>
            <person name="Hogberg N."/>
            <person name="James T.Y."/>
            <person name="Karlsson M."/>
            <person name="Kohler A."/>
            <person name="Kues U."/>
            <person name="Lee Y.H."/>
            <person name="Lin Y.C."/>
            <person name="Lind M."/>
            <person name="Lindquist E."/>
            <person name="Lombard V."/>
            <person name="Lucas S."/>
            <person name="Lunden K."/>
            <person name="Morin E."/>
            <person name="Murat C."/>
            <person name="Park J."/>
            <person name="Raffaello T."/>
            <person name="Rouze P."/>
            <person name="Salamov A."/>
            <person name="Schmutz J."/>
            <person name="Solheim H."/>
            <person name="Stahlberg J."/>
            <person name="Velez H."/>
            <person name="de Vries R.P."/>
            <person name="Wiebenga A."/>
            <person name="Woodward S."/>
            <person name="Yakovlev I."/>
            <person name="Garbelotto M."/>
            <person name="Martin F."/>
            <person name="Grigoriev I.V."/>
            <person name="Stenlid J."/>
        </authorList>
    </citation>
    <scope>NUCLEOTIDE SEQUENCE [LARGE SCALE GENOMIC DNA]</scope>
    <source>
        <strain evidence="2 3">TC 32-1</strain>
    </source>
</reference>
<dbReference type="GO" id="GO:0005829">
    <property type="term" value="C:cytosol"/>
    <property type="evidence" value="ECO:0007669"/>
    <property type="project" value="TreeGrafter"/>
</dbReference>
<dbReference type="GeneID" id="20670876"/>
<sequence>MPVTTEALDAKLRAALPVAHLEIVDESSGCGENYNVLIVSEAFEGKTTLARHRLVNELLKTEIAQIHAFTQVCPSMS</sequence>